<keyword evidence="2" id="KW-0472">Membrane</keyword>
<feature type="transmembrane region" description="Helical" evidence="2">
    <location>
        <begin position="12"/>
        <end position="31"/>
    </location>
</feature>
<organism evidence="3 4">
    <name type="scientific">Lymnaea stagnalis</name>
    <name type="common">Great pond snail</name>
    <name type="synonym">Helix stagnalis</name>
    <dbReference type="NCBI Taxonomy" id="6523"/>
    <lineage>
        <taxon>Eukaryota</taxon>
        <taxon>Metazoa</taxon>
        <taxon>Spiralia</taxon>
        <taxon>Lophotrochozoa</taxon>
        <taxon>Mollusca</taxon>
        <taxon>Gastropoda</taxon>
        <taxon>Heterobranchia</taxon>
        <taxon>Euthyneura</taxon>
        <taxon>Panpulmonata</taxon>
        <taxon>Hygrophila</taxon>
        <taxon>Lymnaeoidea</taxon>
        <taxon>Lymnaeidae</taxon>
        <taxon>Lymnaea</taxon>
    </lineage>
</organism>
<name>A0AAV2I0D7_LYMST</name>
<protein>
    <submittedName>
        <fullName evidence="3">Uncharacterized protein</fullName>
    </submittedName>
</protein>
<dbReference type="AlphaFoldDB" id="A0AAV2I0D7"/>
<reference evidence="3 4" key="1">
    <citation type="submission" date="2024-04" db="EMBL/GenBank/DDBJ databases">
        <authorList>
            <consortium name="Genoscope - CEA"/>
            <person name="William W."/>
        </authorList>
    </citation>
    <scope>NUCLEOTIDE SEQUENCE [LARGE SCALE GENOMIC DNA]</scope>
</reference>
<proteinExistence type="predicted"/>
<feature type="compositionally biased region" description="Polar residues" evidence="1">
    <location>
        <begin position="211"/>
        <end position="231"/>
    </location>
</feature>
<evidence type="ECO:0000313" key="3">
    <source>
        <dbReference type="EMBL" id="CAL1539947.1"/>
    </source>
</evidence>
<feature type="region of interest" description="Disordered" evidence="1">
    <location>
        <begin position="187"/>
        <end position="238"/>
    </location>
</feature>
<evidence type="ECO:0000313" key="4">
    <source>
        <dbReference type="Proteomes" id="UP001497497"/>
    </source>
</evidence>
<keyword evidence="2" id="KW-0812">Transmembrane</keyword>
<gene>
    <name evidence="3" type="ORF">GSLYS_00013680001</name>
</gene>
<dbReference type="EMBL" id="CAXITT010000361">
    <property type="protein sequence ID" value="CAL1539947.1"/>
    <property type="molecule type" value="Genomic_DNA"/>
</dbReference>
<feature type="compositionally biased region" description="Polar residues" evidence="1">
    <location>
        <begin position="188"/>
        <end position="204"/>
    </location>
</feature>
<accession>A0AAV2I0D7</accession>
<dbReference type="Proteomes" id="UP001497497">
    <property type="component" value="Unassembled WGS sequence"/>
</dbReference>
<comment type="caution">
    <text evidence="3">The sequence shown here is derived from an EMBL/GenBank/DDBJ whole genome shotgun (WGS) entry which is preliminary data.</text>
</comment>
<sequence>MNTRDHGATTRTWWFLFPQVIFMAGSTAETWSIRTKQRRPYWALCLRVLGRGKEVISVAHEGILFHVGFRRQYKVYALSDMDSRSRFKAGKGRIQFLSPIREVSGLGPVHVIPYGTKLKKVPGVHRPLLVQSLPVETKERPKRITSGPVDKIVAEYLQYSRYMNFPSSHLDGLLCSCCADRNRESLEIQKSSQSGQNTFRNSSLPKDLPEQHTTQPSLTTHPSPRQVTSYRPSPRDPYYQGYSLNDPYLWTYPHPERSRPFIRESILKPFSRRASAQRAYIRGRVAEANSKYNESMHKLQVHFEKNFSVPEGAVYLGIDKRNWLDDDLL</sequence>
<keyword evidence="4" id="KW-1185">Reference proteome</keyword>
<evidence type="ECO:0000256" key="1">
    <source>
        <dbReference type="SAM" id="MobiDB-lite"/>
    </source>
</evidence>
<evidence type="ECO:0000256" key="2">
    <source>
        <dbReference type="SAM" id="Phobius"/>
    </source>
</evidence>
<keyword evidence="2" id="KW-1133">Transmembrane helix</keyword>